<dbReference type="Pfam" id="PF24088">
    <property type="entry name" value="DUF7373"/>
    <property type="match status" value="1"/>
</dbReference>
<sequence precursor="true">MLTMSAGSPRSVRRSAAVWVALLAAAVSMVVACTTVVPGAPVIAGNGAQLKGPQMVVDPTLLDVGAYPTTPRPALGTAGTPVEGVLVEAQRMANFVVGPWEVDPALKTQNSFGARVLTDAGALTQLGPPELAAVLGRHNFINGFASARQAANGENLLNAVLRLGDSESAAAAVADLRATKLTEPTNWTSPQQVSVPGHPDVLAIGYTVADPETGREWIAMRSFAFHGSYVLTQVARVIGGLAPAAQLVANTINLQRVIIDRFPATDPADFAEITLDPTGLLARTLLLPPEEATPVQNARYGKRGALHFQNDPIWSSALFDETVMDLTARAKTNVYRLSDGYAALVMVDEFAADAQASAGKPVDGVEFMPASQCMQVTQGGFYCVAPIDRYVIEARSRSLNDAHQQVAAQYTLLIGH</sequence>
<reference evidence="3" key="1">
    <citation type="submission" date="2007-02" db="EMBL/GenBank/DDBJ databases">
        <title>Complete sequence of Mycobacterium sp. JLS.</title>
        <authorList>
            <consortium name="US DOE Joint Genome Institute"/>
            <person name="Copeland A."/>
            <person name="Lucas S."/>
            <person name="Lapidus A."/>
            <person name="Barry K."/>
            <person name="Detter J.C."/>
            <person name="Glavina del Rio T."/>
            <person name="Hammon N."/>
            <person name="Israni S."/>
            <person name="Dalin E."/>
            <person name="Tice H."/>
            <person name="Pitluck S."/>
            <person name="Chain P."/>
            <person name="Malfatti S."/>
            <person name="Shin M."/>
            <person name="Vergez L."/>
            <person name="Schmutz J."/>
            <person name="Larimer F."/>
            <person name="Land M."/>
            <person name="Hauser L."/>
            <person name="Kyrpides N."/>
            <person name="Mikhailova N."/>
            <person name="Miller C.D."/>
            <person name="Anderson A.J."/>
            <person name="Sims R.C."/>
            <person name="Richardson P."/>
        </authorList>
    </citation>
    <scope>NUCLEOTIDE SEQUENCE [LARGE SCALE GENOMIC DNA]</scope>
    <source>
        <strain evidence="3">JLS</strain>
    </source>
</reference>
<gene>
    <name evidence="3" type="ordered locus">Mjls_4530</name>
</gene>
<dbReference type="EMBL" id="CP000580">
    <property type="protein sequence ID" value="ABO00300.1"/>
    <property type="molecule type" value="Genomic_DNA"/>
</dbReference>
<dbReference type="InterPro" id="IPR056463">
    <property type="entry name" value="DUF7373_C"/>
</dbReference>
<accession>A0A5Q5CLD5</accession>
<evidence type="ECO:0000259" key="1">
    <source>
        <dbReference type="Pfam" id="PF24088"/>
    </source>
</evidence>
<dbReference type="AlphaFoldDB" id="A0A5Q5CLD5"/>
<feature type="domain" description="DUF7373" evidence="2">
    <location>
        <begin position="280"/>
        <end position="414"/>
    </location>
</feature>
<evidence type="ECO:0000313" key="3">
    <source>
        <dbReference type="EMBL" id="ABO00300.1"/>
    </source>
</evidence>
<evidence type="ECO:0000259" key="2">
    <source>
        <dbReference type="Pfam" id="PF24092"/>
    </source>
</evidence>
<protein>
    <submittedName>
        <fullName evidence="3">Uncharacterized protein</fullName>
    </submittedName>
</protein>
<feature type="domain" description="DUF7373" evidence="1">
    <location>
        <begin position="76"/>
        <end position="274"/>
    </location>
</feature>
<dbReference type="KEGG" id="mjl:Mjls_4530"/>
<proteinExistence type="predicted"/>
<dbReference type="InterPro" id="IPR055797">
    <property type="entry name" value="DUF7373"/>
</dbReference>
<organism evidence="3">
    <name type="scientific">Mycobacterium sp. (strain JLS)</name>
    <dbReference type="NCBI Taxonomy" id="164757"/>
    <lineage>
        <taxon>Bacteria</taxon>
        <taxon>Bacillati</taxon>
        <taxon>Actinomycetota</taxon>
        <taxon>Actinomycetes</taxon>
        <taxon>Mycobacteriales</taxon>
        <taxon>Mycobacteriaceae</taxon>
        <taxon>Mycobacterium</taxon>
    </lineage>
</organism>
<name>A0A5Q5CLD5_MYCSJ</name>
<dbReference type="Pfam" id="PF24092">
    <property type="entry name" value="DUF7373_C"/>
    <property type="match status" value="1"/>
</dbReference>